<proteinExistence type="predicted"/>
<sequence>MARKKVKLAWVENNRTRKASLKKNRLGLVKEVESTTLSFGVQGPSFNGSSSAAPDNALPPFKTFSDGQF</sequence>
<keyword evidence="9" id="KW-1185">Reference proteome</keyword>
<dbReference type="EMBL" id="CM017704">
    <property type="protein sequence ID" value="TYG73946.1"/>
    <property type="molecule type" value="Genomic_DNA"/>
</dbReference>
<keyword evidence="5" id="KW-0539">Nucleus</keyword>
<dbReference type="AlphaFoldDB" id="A0A5D2D105"/>
<feature type="compositionally biased region" description="Polar residues" evidence="6">
    <location>
        <begin position="43"/>
        <end position="53"/>
    </location>
</feature>
<reference evidence="8 9" key="1">
    <citation type="submission" date="2019-06" db="EMBL/GenBank/DDBJ databases">
        <title>WGS assembly of Gossypium darwinii.</title>
        <authorList>
            <person name="Chen Z.J."/>
            <person name="Sreedasyam A."/>
            <person name="Ando A."/>
            <person name="Song Q."/>
            <person name="De L."/>
            <person name="Hulse-Kemp A."/>
            <person name="Ding M."/>
            <person name="Ye W."/>
            <person name="Kirkbride R."/>
            <person name="Jenkins J."/>
            <person name="Plott C."/>
            <person name="Lovell J."/>
            <person name="Lin Y.-M."/>
            <person name="Vaughn R."/>
            <person name="Liu B."/>
            <person name="Li W."/>
            <person name="Simpson S."/>
            <person name="Scheffler B."/>
            <person name="Saski C."/>
            <person name="Grover C."/>
            <person name="Hu G."/>
            <person name="Conover J."/>
            <person name="Carlson J."/>
            <person name="Shu S."/>
            <person name="Boston L."/>
            <person name="Williams M."/>
            <person name="Peterson D."/>
            <person name="Mcgee K."/>
            <person name="Jones D."/>
            <person name="Wendel J."/>
            <person name="Stelly D."/>
            <person name="Grimwood J."/>
            <person name="Schmutz J."/>
        </authorList>
    </citation>
    <scope>NUCLEOTIDE SEQUENCE [LARGE SCALE GENOMIC DNA]</scope>
    <source>
        <strain evidence="8">1808015.09</strain>
    </source>
</reference>
<evidence type="ECO:0000313" key="9">
    <source>
        <dbReference type="Proteomes" id="UP000323506"/>
    </source>
</evidence>
<evidence type="ECO:0000313" key="8">
    <source>
        <dbReference type="EMBL" id="TYG73946.1"/>
    </source>
</evidence>
<dbReference type="PROSITE" id="PS50066">
    <property type="entry name" value="MADS_BOX_2"/>
    <property type="match status" value="1"/>
</dbReference>
<feature type="domain" description="MADS-box" evidence="7">
    <location>
        <begin position="1"/>
        <end position="37"/>
    </location>
</feature>
<evidence type="ECO:0000256" key="6">
    <source>
        <dbReference type="SAM" id="MobiDB-lite"/>
    </source>
</evidence>
<feature type="region of interest" description="Disordered" evidence="6">
    <location>
        <begin position="43"/>
        <end position="69"/>
    </location>
</feature>
<evidence type="ECO:0000256" key="5">
    <source>
        <dbReference type="ARBA" id="ARBA00023242"/>
    </source>
</evidence>
<dbReference type="SUPFAM" id="SSF55455">
    <property type="entry name" value="SRF-like"/>
    <property type="match status" value="1"/>
</dbReference>
<dbReference type="InterPro" id="IPR002100">
    <property type="entry name" value="TF_MADSbox"/>
</dbReference>
<dbReference type="InterPro" id="IPR036879">
    <property type="entry name" value="TF_MADSbox_sf"/>
</dbReference>
<dbReference type="Proteomes" id="UP000323506">
    <property type="component" value="Chromosome D04"/>
</dbReference>
<evidence type="ECO:0000256" key="1">
    <source>
        <dbReference type="ARBA" id="ARBA00004123"/>
    </source>
</evidence>
<dbReference type="GO" id="GO:0005634">
    <property type="term" value="C:nucleus"/>
    <property type="evidence" value="ECO:0007669"/>
    <property type="project" value="UniProtKB-SubCell"/>
</dbReference>
<keyword evidence="3" id="KW-0238">DNA-binding</keyword>
<evidence type="ECO:0000256" key="3">
    <source>
        <dbReference type="ARBA" id="ARBA00023125"/>
    </source>
</evidence>
<gene>
    <name evidence="8" type="ORF">ES288_D04G142900v1</name>
</gene>
<evidence type="ECO:0000259" key="7">
    <source>
        <dbReference type="PROSITE" id="PS50066"/>
    </source>
</evidence>
<keyword evidence="2" id="KW-0805">Transcription regulation</keyword>
<accession>A0A5D2D105</accession>
<dbReference type="GO" id="GO:0003677">
    <property type="term" value="F:DNA binding"/>
    <property type="evidence" value="ECO:0007669"/>
    <property type="project" value="UniProtKB-KW"/>
</dbReference>
<dbReference type="GO" id="GO:0046983">
    <property type="term" value="F:protein dimerization activity"/>
    <property type="evidence" value="ECO:0007669"/>
    <property type="project" value="InterPro"/>
</dbReference>
<name>A0A5D2D105_GOSDA</name>
<evidence type="ECO:0000256" key="2">
    <source>
        <dbReference type="ARBA" id="ARBA00023015"/>
    </source>
</evidence>
<protein>
    <recommendedName>
        <fullName evidence="7">MADS-box domain-containing protein</fullName>
    </recommendedName>
</protein>
<comment type="subcellular location">
    <subcellularLocation>
        <location evidence="1">Nucleus</location>
    </subcellularLocation>
</comment>
<evidence type="ECO:0000256" key="4">
    <source>
        <dbReference type="ARBA" id="ARBA00023163"/>
    </source>
</evidence>
<organism evidence="8 9">
    <name type="scientific">Gossypium darwinii</name>
    <name type="common">Darwin's cotton</name>
    <name type="synonym">Gossypium barbadense var. darwinii</name>
    <dbReference type="NCBI Taxonomy" id="34276"/>
    <lineage>
        <taxon>Eukaryota</taxon>
        <taxon>Viridiplantae</taxon>
        <taxon>Streptophyta</taxon>
        <taxon>Embryophyta</taxon>
        <taxon>Tracheophyta</taxon>
        <taxon>Spermatophyta</taxon>
        <taxon>Magnoliopsida</taxon>
        <taxon>eudicotyledons</taxon>
        <taxon>Gunneridae</taxon>
        <taxon>Pentapetalae</taxon>
        <taxon>rosids</taxon>
        <taxon>malvids</taxon>
        <taxon>Malvales</taxon>
        <taxon>Malvaceae</taxon>
        <taxon>Malvoideae</taxon>
        <taxon>Gossypium</taxon>
    </lineage>
</organism>
<keyword evidence="4" id="KW-0804">Transcription</keyword>